<sequence length="330" mass="36082">MKLSIFSVTDHHPSLGRSISDFYDQLLDEIELADQLGFANYFVAEHHFHEYGVVTSPPVLLAAAARRTNRIGLGAAVAVLPFHNPLVLAEEYAMLDQLSGGRLALGVGSGYLEHEYAGFGIGNSEKRVRFDEALEVLTKAWTGEPVTYHGHYHHVDDVRIAVTPLAPPPLWVAVIRAEAAYHVGRQGRNVMLIPYATATDISDLGTIVDSYRRGYAESGAPGRGEVAVALHTYVGDRPDVRSEVGPALAQYTDSRLYHRSRRSYDQLTDAGLVLFGDQDEVRERVEKLSGLGVGHLLALTNFGGMPSELANASLRRLSTLLPTADERDPV</sequence>
<dbReference type="InterPro" id="IPR036661">
    <property type="entry name" value="Luciferase-like_sf"/>
</dbReference>
<evidence type="ECO:0000259" key="1">
    <source>
        <dbReference type="Pfam" id="PF00296"/>
    </source>
</evidence>
<keyword evidence="3" id="KW-1185">Reference proteome</keyword>
<gene>
    <name evidence="2" type="ORF">G443_004059</name>
</gene>
<name>A0ABT1JMN1_ACTCY</name>
<dbReference type="InterPro" id="IPR050766">
    <property type="entry name" value="Bact_Lucif_Oxidored"/>
</dbReference>
<dbReference type="EMBL" id="AUBJ02000001">
    <property type="protein sequence ID" value="MCP2333789.1"/>
    <property type="molecule type" value="Genomic_DNA"/>
</dbReference>
<dbReference type="PANTHER" id="PTHR30137">
    <property type="entry name" value="LUCIFERASE-LIKE MONOOXYGENASE"/>
    <property type="match status" value="1"/>
</dbReference>
<dbReference type="Gene3D" id="3.20.20.30">
    <property type="entry name" value="Luciferase-like domain"/>
    <property type="match status" value="1"/>
</dbReference>
<dbReference type="Proteomes" id="UP000791080">
    <property type="component" value="Unassembled WGS sequence"/>
</dbReference>
<keyword evidence="2" id="KW-0560">Oxidoreductase</keyword>
<evidence type="ECO:0000313" key="3">
    <source>
        <dbReference type="Proteomes" id="UP000791080"/>
    </source>
</evidence>
<dbReference type="InterPro" id="IPR011251">
    <property type="entry name" value="Luciferase-like_dom"/>
</dbReference>
<organism evidence="2 3">
    <name type="scientific">Actinoalloteichus caeruleus DSM 43889</name>
    <dbReference type="NCBI Taxonomy" id="1120930"/>
    <lineage>
        <taxon>Bacteria</taxon>
        <taxon>Bacillati</taxon>
        <taxon>Actinomycetota</taxon>
        <taxon>Actinomycetes</taxon>
        <taxon>Pseudonocardiales</taxon>
        <taxon>Pseudonocardiaceae</taxon>
        <taxon>Actinoalloteichus</taxon>
        <taxon>Actinoalloteichus cyanogriseus</taxon>
    </lineage>
</organism>
<evidence type="ECO:0000313" key="2">
    <source>
        <dbReference type="EMBL" id="MCP2333789.1"/>
    </source>
</evidence>
<proteinExistence type="predicted"/>
<accession>A0ABT1JMN1</accession>
<feature type="domain" description="Luciferase-like" evidence="1">
    <location>
        <begin position="1"/>
        <end position="293"/>
    </location>
</feature>
<keyword evidence="2" id="KW-0503">Monooxygenase</keyword>
<dbReference type="GO" id="GO:0004497">
    <property type="term" value="F:monooxygenase activity"/>
    <property type="evidence" value="ECO:0007669"/>
    <property type="project" value="UniProtKB-KW"/>
</dbReference>
<dbReference type="RefSeq" id="WP_035292205.1">
    <property type="nucleotide sequence ID" value="NZ_AUBJ02000001.1"/>
</dbReference>
<comment type="caution">
    <text evidence="2">The sequence shown here is derived from an EMBL/GenBank/DDBJ whole genome shotgun (WGS) entry which is preliminary data.</text>
</comment>
<protein>
    <submittedName>
        <fullName evidence="2">Flavin-dependent oxidoreductase, luciferase family (Includes alkanesulfonate monooxygenase SsuD and methylene tetrahydromethanopterin reductase)</fullName>
    </submittedName>
</protein>
<dbReference type="PANTHER" id="PTHR30137:SF6">
    <property type="entry name" value="LUCIFERASE-LIKE MONOOXYGENASE"/>
    <property type="match status" value="1"/>
</dbReference>
<dbReference type="SUPFAM" id="SSF51679">
    <property type="entry name" value="Bacterial luciferase-like"/>
    <property type="match status" value="1"/>
</dbReference>
<dbReference type="Pfam" id="PF00296">
    <property type="entry name" value="Bac_luciferase"/>
    <property type="match status" value="1"/>
</dbReference>
<reference evidence="2 3" key="1">
    <citation type="submission" date="2022-06" db="EMBL/GenBank/DDBJ databases">
        <title>Genomic Encyclopedia of Type Strains, Phase I: the one thousand microbial genomes (KMG-I) project.</title>
        <authorList>
            <person name="Kyrpides N."/>
        </authorList>
    </citation>
    <scope>NUCLEOTIDE SEQUENCE [LARGE SCALE GENOMIC DNA]</scope>
    <source>
        <strain evidence="2 3">DSM 43889</strain>
    </source>
</reference>